<dbReference type="Proteomes" id="UP000664169">
    <property type="component" value="Unassembled WGS sequence"/>
</dbReference>
<dbReference type="Pfam" id="PF00657">
    <property type="entry name" value="Lipase_GDSL"/>
    <property type="match status" value="1"/>
</dbReference>
<organism evidence="3 4">
    <name type="scientific">Gomphillus americanus</name>
    <dbReference type="NCBI Taxonomy" id="1940652"/>
    <lineage>
        <taxon>Eukaryota</taxon>
        <taxon>Fungi</taxon>
        <taxon>Dikarya</taxon>
        <taxon>Ascomycota</taxon>
        <taxon>Pezizomycotina</taxon>
        <taxon>Lecanoromycetes</taxon>
        <taxon>OSLEUM clade</taxon>
        <taxon>Ostropomycetidae</taxon>
        <taxon>Ostropales</taxon>
        <taxon>Graphidaceae</taxon>
        <taxon>Gomphilloideae</taxon>
        <taxon>Gomphillus</taxon>
    </lineage>
</organism>
<comment type="caution">
    <text evidence="3">The sequence shown here is derived from an EMBL/GenBank/DDBJ whole genome shotgun (WGS) entry which is preliminary data.</text>
</comment>
<dbReference type="InterPro" id="IPR036514">
    <property type="entry name" value="SGNH_hydro_sf"/>
</dbReference>
<dbReference type="InterPro" id="IPR051058">
    <property type="entry name" value="GDSL_Est/Lipase"/>
</dbReference>
<dbReference type="GO" id="GO:0016788">
    <property type="term" value="F:hydrolase activity, acting on ester bonds"/>
    <property type="evidence" value="ECO:0007669"/>
    <property type="project" value="InterPro"/>
</dbReference>
<dbReference type="CDD" id="cd01846">
    <property type="entry name" value="fatty_acyltransferase_like"/>
    <property type="match status" value="1"/>
</dbReference>
<dbReference type="InterPro" id="IPR001087">
    <property type="entry name" value="GDSL"/>
</dbReference>
<feature type="chain" id="PRO_5034873078" description="Carbohydrate esterase family 16 protein" evidence="2">
    <location>
        <begin position="20"/>
        <end position="353"/>
    </location>
</feature>
<dbReference type="OrthoDB" id="1600564at2759"/>
<evidence type="ECO:0000256" key="2">
    <source>
        <dbReference type="SAM" id="SignalP"/>
    </source>
</evidence>
<keyword evidence="1" id="KW-0378">Hydrolase</keyword>
<evidence type="ECO:0000313" key="3">
    <source>
        <dbReference type="EMBL" id="CAF9922247.1"/>
    </source>
</evidence>
<keyword evidence="2" id="KW-0732">Signal</keyword>
<name>A0A8H3FGC5_9LECA</name>
<sequence length="353" mass="38509">MILSNLALAAAVTIPSVIAGPIPEENPHGPNKTWTPPNLPQHPIGKNWSGWKGISNLFVFGDSYTTTSFDPRLAQPNATNPLGNPVSPSAPHGYTAVNGPGWVQQLTEVYNRSEILSYNLAYGGATVDSAIVAPYLPTVLSFRQQVNQEFFPYYVETGANARWNSNNALFCVFIGINDIGNAWYKSNATAIFDATFHVYAGLLDELYHAGARNFLFINVPPVNLAPLTTSQGPSSISAEGAAIEGFNDRISNLAYSVEYTYSDSTVFQFDTHSLFDQVLEYPAAYPQTSGYKNTTAFCVAYENGTPALNTFDPSCGIPVDQYFWLNSLHPTYHVQDVMAQLIAQELVAVPART</sequence>
<feature type="signal peptide" evidence="2">
    <location>
        <begin position="1"/>
        <end position="19"/>
    </location>
</feature>
<dbReference type="PANTHER" id="PTHR45648:SF22">
    <property type="entry name" value="GDSL LIPASE_ACYLHYDROLASE FAMILY PROTEIN (AFU_ORTHOLOGUE AFUA_4G14700)"/>
    <property type="match status" value="1"/>
</dbReference>
<dbReference type="PANTHER" id="PTHR45648">
    <property type="entry name" value="GDSL LIPASE/ACYLHYDROLASE FAMILY PROTEIN (AFU_ORTHOLOGUE AFUA_4G14700)"/>
    <property type="match status" value="1"/>
</dbReference>
<dbReference type="SUPFAM" id="SSF52266">
    <property type="entry name" value="SGNH hydrolase"/>
    <property type="match status" value="1"/>
</dbReference>
<evidence type="ECO:0008006" key="5">
    <source>
        <dbReference type="Google" id="ProtNLM"/>
    </source>
</evidence>
<dbReference type="EMBL" id="CAJPDQ010000018">
    <property type="protein sequence ID" value="CAF9922247.1"/>
    <property type="molecule type" value="Genomic_DNA"/>
</dbReference>
<proteinExistence type="predicted"/>
<gene>
    <name evidence="3" type="ORF">GOMPHAMPRED_002500</name>
</gene>
<reference evidence="3" key="1">
    <citation type="submission" date="2021-03" db="EMBL/GenBank/DDBJ databases">
        <authorList>
            <person name="Tagirdzhanova G."/>
        </authorList>
    </citation>
    <scope>NUCLEOTIDE SEQUENCE</scope>
</reference>
<evidence type="ECO:0000256" key="1">
    <source>
        <dbReference type="ARBA" id="ARBA00022801"/>
    </source>
</evidence>
<accession>A0A8H3FGC5</accession>
<evidence type="ECO:0000313" key="4">
    <source>
        <dbReference type="Proteomes" id="UP000664169"/>
    </source>
</evidence>
<dbReference type="Gene3D" id="3.40.50.1110">
    <property type="entry name" value="SGNH hydrolase"/>
    <property type="match status" value="1"/>
</dbReference>
<protein>
    <recommendedName>
        <fullName evidence="5">Carbohydrate esterase family 16 protein</fullName>
    </recommendedName>
</protein>
<keyword evidence="4" id="KW-1185">Reference proteome</keyword>
<dbReference type="AlphaFoldDB" id="A0A8H3FGC5"/>